<proteinExistence type="predicted"/>
<keyword evidence="2" id="KW-1185">Reference proteome</keyword>
<gene>
    <name evidence="1" type="ORF">ACFSYJ_17150</name>
</gene>
<sequence>MLIERTRRMPRPISRAGVPVAPAARAVLDTVRRMTELRPARALLSECVQRGFASVSALSAELEEGSSRGSAIPRKILAELMSGAESIAEIDAERLWRRSELPVPLWNPRLLDRNGVFVAKPDAWFDEVGLAWEIDSLAFHLGPEGYAKTLARNGRYAAAGIVVLQTLPTRLRAEPDAVVAELRAAYRAAATRPRPVVGVLR</sequence>
<comment type="caution">
    <text evidence="1">The sequence shown here is derived from an EMBL/GenBank/DDBJ whole genome shotgun (WGS) entry which is preliminary data.</text>
</comment>
<name>A0ABW5GHR6_9PSEU</name>
<accession>A0ABW5GHR6</accession>
<dbReference type="Proteomes" id="UP001597419">
    <property type="component" value="Unassembled WGS sequence"/>
</dbReference>
<dbReference type="EMBL" id="JBHUKU010000008">
    <property type="protein sequence ID" value="MFD2460339.1"/>
    <property type="molecule type" value="Genomic_DNA"/>
</dbReference>
<dbReference type="RefSeq" id="WP_345397903.1">
    <property type="nucleotide sequence ID" value="NZ_BAABHG010000009.1"/>
</dbReference>
<organism evidence="1 2">
    <name type="scientific">Amycolatopsis samaneae</name>
    <dbReference type="NCBI Taxonomy" id="664691"/>
    <lineage>
        <taxon>Bacteria</taxon>
        <taxon>Bacillati</taxon>
        <taxon>Actinomycetota</taxon>
        <taxon>Actinomycetes</taxon>
        <taxon>Pseudonocardiales</taxon>
        <taxon>Pseudonocardiaceae</taxon>
        <taxon>Amycolatopsis</taxon>
    </lineage>
</organism>
<evidence type="ECO:0000313" key="1">
    <source>
        <dbReference type="EMBL" id="MFD2460339.1"/>
    </source>
</evidence>
<reference evidence="2" key="1">
    <citation type="journal article" date="2019" name="Int. J. Syst. Evol. Microbiol.">
        <title>The Global Catalogue of Microorganisms (GCM) 10K type strain sequencing project: providing services to taxonomists for standard genome sequencing and annotation.</title>
        <authorList>
            <consortium name="The Broad Institute Genomics Platform"/>
            <consortium name="The Broad Institute Genome Sequencing Center for Infectious Disease"/>
            <person name="Wu L."/>
            <person name="Ma J."/>
        </authorList>
    </citation>
    <scope>NUCLEOTIDE SEQUENCE [LARGE SCALE GENOMIC DNA]</scope>
    <source>
        <strain evidence="2">CGMCC 4.7643</strain>
    </source>
</reference>
<evidence type="ECO:0000313" key="2">
    <source>
        <dbReference type="Proteomes" id="UP001597419"/>
    </source>
</evidence>
<protein>
    <submittedName>
        <fullName evidence="1">Uncharacterized protein</fullName>
    </submittedName>
</protein>